<gene>
    <name evidence="2" type="ORF">Bpfe_001520</name>
</gene>
<evidence type="ECO:0000313" key="2">
    <source>
        <dbReference type="EMBL" id="KAK0069338.1"/>
    </source>
</evidence>
<dbReference type="AlphaFoldDB" id="A0AAD8CBJ5"/>
<feature type="chain" id="PRO_5042065147" description="Ependymin-like protein" evidence="1">
    <location>
        <begin position="17"/>
        <end position="189"/>
    </location>
</feature>
<keyword evidence="3" id="KW-1185">Reference proteome</keyword>
<feature type="signal peptide" evidence="1">
    <location>
        <begin position="1"/>
        <end position="16"/>
    </location>
</feature>
<name>A0AAD8CBJ5_BIOPF</name>
<sequence>MIVTLLFVVLLPLALAAEDPTTVCSPDQVSFYGYNIQTDVTSYVTIDYKQNLMGVITGNLTTVNDIVNGKSYVIDDKGSCQSSDLTPKNPYPQCLSANAVSFGNIYVGFGTNQLNATLWQFPYSVGAVNGVVKAAFPNEPNSITFPFLSRFVDDKGVLLSASFYVDVTANITQPALLKIPDPCPPKVIA</sequence>
<organism evidence="2 3">
    <name type="scientific">Biomphalaria pfeifferi</name>
    <name type="common">Bloodfluke planorb</name>
    <name type="synonym">Freshwater snail</name>
    <dbReference type="NCBI Taxonomy" id="112525"/>
    <lineage>
        <taxon>Eukaryota</taxon>
        <taxon>Metazoa</taxon>
        <taxon>Spiralia</taxon>
        <taxon>Lophotrochozoa</taxon>
        <taxon>Mollusca</taxon>
        <taxon>Gastropoda</taxon>
        <taxon>Heterobranchia</taxon>
        <taxon>Euthyneura</taxon>
        <taxon>Panpulmonata</taxon>
        <taxon>Hygrophila</taxon>
        <taxon>Lymnaeoidea</taxon>
        <taxon>Planorbidae</taxon>
        <taxon>Biomphalaria</taxon>
    </lineage>
</organism>
<evidence type="ECO:0000256" key="1">
    <source>
        <dbReference type="SAM" id="SignalP"/>
    </source>
</evidence>
<comment type="caution">
    <text evidence="2">The sequence shown here is derived from an EMBL/GenBank/DDBJ whole genome shotgun (WGS) entry which is preliminary data.</text>
</comment>
<evidence type="ECO:0008006" key="4">
    <source>
        <dbReference type="Google" id="ProtNLM"/>
    </source>
</evidence>
<keyword evidence="1" id="KW-0732">Signal</keyword>
<reference evidence="2" key="1">
    <citation type="journal article" date="2023" name="PLoS Negl. Trop. Dis.">
        <title>A genome sequence for Biomphalaria pfeifferi, the major vector snail for the human-infecting parasite Schistosoma mansoni.</title>
        <authorList>
            <person name="Bu L."/>
            <person name="Lu L."/>
            <person name="Laidemitt M.R."/>
            <person name="Zhang S.M."/>
            <person name="Mutuku M."/>
            <person name="Mkoji G."/>
            <person name="Steinauer M."/>
            <person name="Loker E.S."/>
        </authorList>
    </citation>
    <scope>NUCLEOTIDE SEQUENCE</scope>
    <source>
        <strain evidence="2">KasaAsao</strain>
    </source>
</reference>
<reference evidence="2" key="2">
    <citation type="submission" date="2023-04" db="EMBL/GenBank/DDBJ databases">
        <authorList>
            <person name="Bu L."/>
            <person name="Lu L."/>
            <person name="Laidemitt M.R."/>
            <person name="Zhang S.M."/>
            <person name="Mutuku M."/>
            <person name="Mkoji G."/>
            <person name="Steinauer M."/>
            <person name="Loker E.S."/>
        </authorList>
    </citation>
    <scope>NUCLEOTIDE SEQUENCE</scope>
    <source>
        <strain evidence="2">KasaAsao</strain>
        <tissue evidence="2">Whole Snail</tissue>
    </source>
</reference>
<protein>
    <recommendedName>
        <fullName evidence="4">Ependymin-like protein</fullName>
    </recommendedName>
</protein>
<evidence type="ECO:0000313" key="3">
    <source>
        <dbReference type="Proteomes" id="UP001233172"/>
    </source>
</evidence>
<accession>A0AAD8CBJ5</accession>
<dbReference type="Proteomes" id="UP001233172">
    <property type="component" value="Unassembled WGS sequence"/>
</dbReference>
<dbReference type="EMBL" id="JASAOG010000003">
    <property type="protein sequence ID" value="KAK0069338.1"/>
    <property type="molecule type" value="Genomic_DNA"/>
</dbReference>
<proteinExistence type="predicted"/>